<dbReference type="Pfam" id="PF00970">
    <property type="entry name" value="FAD_binding_6"/>
    <property type="match status" value="1"/>
</dbReference>
<feature type="domain" description="FAD-binding FR-type" evidence="12">
    <location>
        <begin position="28"/>
        <end position="126"/>
    </location>
</feature>
<gene>
    <name evidence="13" type="ORF">BSAL_27145</name>
</gene>
<dbReference type="EMBL" id="CYKH01001839">
    <property type="protein sequence ID" value="CUG90513.1"/>
    <property type="molecule type" value="Genomic_DNA"/>
</dbReference>
<evidence type="ECO:0000256" key="8">
    <source>
        <dbReference type="ARBA" id="ARBA00023128"/>
    </source>
</evidence>
<dbReference type="PRINTS" id="PR00406">
    <property type="entry name" value="CYTB5RDTASE"/>
</dbReference>
<evidence type="ECO:0000256" key="7">
    <source>
        <dbReference type="ARBA" id="ARBA00023027"/>
    </source>
</evidence>
<keyword evidence="5 10" id="KW-0274">FAD</keyword>
<dbReference type="SUPFAM" id="SSF52343">
    <property type="entry name" value="Ferredoxin reductase-like, C-terminal NADP-linked domain"/>
    <property type="match status" value="1"/>
</dbReference>
<feature type="binding site" evidence="10">
    <location>
        <position position="98"/>
    </location>
    <ligand>
        <name>FAD</name>
        <dbReference type="ChEBI" id="CHEBI:57692"/>
    </ligand>
</feature>
<proteinExistence type="inferred from homology"/>
<dbReference type="InterPro" id="IPR001709">
    <property type="entry name" value="Flavoprot_Pyr_Nucl_cyt_Rdtase"/>
</dbReference>
<name>A0A0S4JK74_BODSA</name>
<dbReference type="AlphaFoldDB" id="A0A0S4JK74"/>
<comment type="catalytic activity">
    <reaction evidence="9 11">
        <text>2 Fe(III)-[cytochrome b5] + NADH = 2 Fe(II)-[cytochrome b5] + NAD(+) + H(+)</text>
        <dbReference type="Rhea" id="RHEA:46680"/>
        <dbReference type="Rhea" id="RHEA-COMP:10438"/>
        <dbReference type="Rhea" id="RHEA-COMP:10439"/>
        <dbReference type="ChEBI" id="CHEBI:15378"/>
        <dbReference type="ChEBI" id="CHEBI:29033"/>
        <dbReference type="ChEBI" id="CHEBI:29034"/>
        <dbReference type="ChEBI" id="CHEBI:57540"/>
        <dbReference type="ChEBI" id="CHEBI:57945"/>
        <dbReference type="EC" id="1.6.2.2"/>
    </reaction>
</comment>
<dbReference type="Pfam" id="PF00175">
    <property type="entry name" value="NAD_binding_1"/>
    <property type="match status" value="1"/>
</dbReference>
<dbReference type="PANTHER" id="PTHR19370:SF171">
    <property type="entry name" value="NADH-CYTOCHROME B5 REDUCTASE 2"/>
    <property type="match status" value="1"/>
</dbReference>
<keyword evidence="4 10" id="KW-0285">Flavoprotein</keyword>
<evidence type="ECO:0000256" key="9">
    <source>
        <dbReference type="ARBA" id="ARBA00047682"/>
    </source>
</evidence>
<feature type="binding site" evidence="10">
    <location>
        <position position="90"/>
    </location>
    <ligand>
        <name>FAD</name>
        <dbReference type="ChEBI" id="CHEBI:57692"/>
    </ligand>
</feature>
<dbReference type="EC" id="1.6.2.2" evidence="11"/>
<feature type="binding site" evidence="10">
    <location>
        <position position="97"/>
    </location>
    <ligand>
        <name>FAD</name>
        <dbReference type="ChEBI" id="CHEBI:57692"/>
    </ligand>
</feature>
<dbReference type="PRINTS" id="PR00371">
    <property type="entry name" value="FPNCR"/>
</dbReference>
<dbReference type="GO" id="GO:0090524">
    <property type="term" value="F:cytochrome-b5 reductase activity, acting on NADH"/>
    <property type="evidence" value="ECO:0007669"/>
    <property type="project" value="UniProtKB-EC"/>
</dbReference>
<dbReference type="PROSITE" id="PS51384">
    <property type="entry name" value="FAD_FR"/>
    <property type="match status" value="1"/>
</dbReference>
<dbReference type="SUPFAM" id="SSF63380">
    <property type="entry name" value="Riboflavin synthase domain-like"/>
    <property type="match status" value="1"/>
</dbReference>
<dbReference type="InterPro" id="IPR017938">
    <property type="entry name" value="Riboflavin_synthase-like_b-brl"/>
</dbReference>
<dbReference type="OrthoDB" id="432685at2759"/>
<dbReference type="CDD" id="cd06183">
    <property type="entry name" value="cyt_b5_reduct_like"/>
    <property type="match status" value="1"/>
</dbReference>
<feature type="binding site" evidence="10">
    <location>
        <position position="75"/>
    </location>
    <ligand>
        <name>FAD</name>
        <dbReference type="ChEBI" id="CHEBI:57692"/>
    </ligand>
</feature>
<comment type="similarity">
    <text evidence="3 11">Belongs to the flavoprotein pyridine nucleotide cytochrome reductase family.</text>
</comment>
<evidence type="ECO:0000256" key="1">
    <source>
        <dbReference type="ARBA" id="ARBA00001974"/>
    </source>
</evidence>
<sequence length="265" mass="28044">MGSSLSTGKEFEIAYAAAQKDSEMEATKGGRQGHVAKSVRRLSHNTVAITFEGSLAFTAGGHVSIRSDTAFSRSYTPFFVGPDSFTIAVKKYPEGKVSTYLNDRVRPGDFVAMSAPIPPRFNVATSMKGEAGAVLAVVGGGTGIAPVYSMANHLARLPNNKSNIVIFGCFRNEEDVLLGDELVALAAFAPTLVSVYLVFSRPGPSPPTTYLGLPVLTGRFAKEHLQGRLEKATFAAVCGPPGFGPSVADVLEENVNVRAQDVTIM</sequence>
<dbReference type="InterPro" id="IPR001433">
    <property type="entry name" value="OxRdtase_FAD/NAD-bd"/>
</dbReference>
<keyword evidence="6 11" id="KW-0560">Oxidoreductase</keyword>
<dbReference type="InterPro" id="IPR008333">
    <property type="entry name" value="Cbr1-like_FAD-bd_dom"/>
</dbReference>
<feature type="binding site" evidence="10">
    <location>
        <position position="73"/>
    </location>
    <ligand>
        <name>FAD</name>
        <dbReference type="ChEBI" id="CHEBI:57692"/>
    </ligand>
</feature>
<keyword evidence="7 11" id="KW-0520">NAD</keyword>
<evidence type="ECO:0000256" key="3">
    <source>
        <dbReference type="ARBA" id="ARBA00006105"/>
    </source>
</evidence>
<evidence type="ECO:0000313" key="14">
    <source>
        <dbReference type="Proteomes" id="UP000051952"/>
    </source>
</evidence>
<dbReference type="InterPro" id="IPR001834">
    <property type="entry name" value="CBR-like"/>
</dbReference>
<evidence type="ECO:0000259" key="12">
    <source>
        <dbReference type="PROSITE" id="PS51384"/>
    </source>
</evidence>
<evidence type="ECO:0000256" key="4">
    <source>
        <dbReference type="ARBA" id="ARBA00022630"/>
    </source>
</evidence>
<evidence type="ECO:0000256" key="6">
    <source>
        <dbReference type="ARBA" id="ARBA00023002"/>
    </source>
</evidence>
<comment type="subcellular location">
    <subcellularLocation>
        <location evidence="2">Mitochondrion</location>
    </subcellularLocation>
</comment>
<dbReference type="GO" id="GO:0005739">
    <property type="term" value="C:mitochondrion"/>
    <property type="evidence" value="ECO:0007669"/>
    <property type="project" value="UniProtKB-SubCell"/>
</dbReference>
<keyword evidence="14" id="KW-1185">Reference proteome</keyword>
<dbReference type="Gene3D" id="2.40.30.10">
    <property type="entry name" value="Translation factors"/>
    <property type="match status" value="1"/>
</dbReference>
<protein>
    <recommendedName>
        <fullName evidence="11">NADH-cytochrome b5 reductase</fullName>
        <ecNumber evidence="11">1.6.2.2</ecNumber>
    </recommendedName>
</protein>
<evidence type="ECO:0000256" key="10">
    <source>
        <dbReference type="PIRSR" id="PIRSR601834-1"/>
    </source>
</evidence>
<evidence type="ECO:0000256" key="5">
    <source>
        <dbReference type="ARBA" id="ARBA00022827"/>
    </source>
</evidence>
<dbReference type="PANTHER" id="PTHR19370">
    <property type="entry name" value="NADH-CYTOCHROME B5 REDUCTASE"/>
    <property type="match status" value="1"/>
</dbReference>
<dbReference type="VEuPathDB" id="TriTrypDB:BSAL_27145"/>
<dbReference type="Proteomes" id="UP000051952">
    <property type="component" value="Unassembled WGS sequence"/>
</dbReference>
<dbReference type="InterPro" id="IPR039261">
    <property type="entry name" value="FNR_nucleotide-bd"/>
</dbReference>
<feature type="binding site" evidence="10">
    <location>
        <position position="96"/>
    </location>
    <ligand>
        <name>FAD</name>
        <dbReference type="ChEBI" id="CHEBI:57692"/>
    </ligand>
</feature>
<evidence type="ECO:0000313" key="13">
    <source>
        <dbReference type="EMBL" id="CUG90513.1"/>
    </source>
</evidence>
<accession>A0A0S4JK74</accession>
<evidence type="ECO:0000256" key="2">
    <source>
        <dbReference type="ARBA" id="ARBA00004173"/>
    </source>
</evidence>
<evidence type="ECO:0000256" key="11">
    <source>
        <dbReference type="RuleBase" id="RU361226"/>
    </source>
</evidence>
<reference evidence="14" key="1">
    <citation type="submission" date="2015-09" db="EMBL/GenBank/DDBJ databases">
        <authorList>
            <consortium name="Pathogen Informatics"/>
        </authorList>
    </citation>
    <scope>NUCLEOTIDE SEQUENCE [LARGE SCALE GENOMIC DNA]</scope>
    <source>
        <strain evidence="14">Lake Konstanz</strain>
    </source>
</reference>
<organism evidence="13 14">
    <name type="scientific">Bodo saltans</name>
    <name type="common">Flagellated protozoan</name>
    <dbReference type="NCBI Taxonomy" id="75058"/>
    <lineage>
        <taxon>Eukaryota</taxon>
        <taxon>Discoba</taxon>
        <taxon>Euglenozoa</taxon>
        <taxon>Kinetoplastea</taxon>
        <taxon>Metakinetoplastina</taxon>
        <taxon>Eubodonida</taxon>
        <taxon>Bodonidae</taxon>
        <taxon>Bodo</taxon>
    </lineage>
</organism>
<dbReference type="InterPro" id="IPR017927">
    <property type="entry name" value="FAD-bd_FR_type"/>
</dbReference>
<comment type="cofactor">
    <cofactor evidence="1 10 11">
        <name>FAD</name>
        <dbReference type="ChEBI" id="CHEBI:57692"/>
    </cofactor>
</comment>
<keyword evidence="8" id="KW-0496">Mitochondrion</keyword>
<dbReference type="Gene3D" id="3.40.50.80">
    <property type="entry name" value="Nucleotide-binding domain of ferredoxin-NADP reductase (FNR) module"/>
    <property type="match status" value="1"/>
</dbReference>